<dbReference type="AlphaFoldDB" id="A0A7S3D9R0"/>
<dbReference type="EMBL" id="HBIB01019656">
    <property type="protein sequence ID" value="CAE0250522.1"/>
    <property type="molecule type" value="Transcribed_RNA"/>
</dbReference>
<evidence type="ECO:0000313" key="3">
    <source>
        <dbReference type="EMBL" id="CAE0250523.1"/>
    </source>
</evidence>
<evidence type="ECO:0000256" key="1">
    <source>
        <dbReference type="SAM" id="MobiDB-lite"/>
    </source>
</evidence>
<proteinExistence type="predicted"/>
<sequence>MFGAAQARALPTSRHPPSTLIDSQGASDISNFAAVSVSGDGLTIVASSIGRSEYFAGEGVVLVWQRLPSHNSFDNATYQELREAENLASNYLGSYLCMSEDGLTIVASAARSLTYTVNDVKGYMVVWRRSNSTEPFLDSSLVRLELSDVDHPRTLSPMWISTDGNTVLASTTVKVGSYYQKRLATFDNIDRHF</sequence>
<feature type="region of interest" description="Disordered" evidence="1">
    <location>
        <begin position="1"/>
        <end position="21"/>
    </location>
</feature>
<evidence type="ECO:0000313" key="2">
    <source>
        <dbReference type="EMBL" id="CAE0250522.1"/>
    </source>
</evidence>
<organism evidence="3">
    <name type="scientific">Palpitomonas bilix</name>
    <dbReference type="NCBI Taxonomy" id="652834"/>
    <lineage>
        <taxon>Eukaryota</taxon>
        <taxon>Eukaryota incertae sedis</taxon>
    </lineage>
</organism>
<name>A0A7S3D9R0_9EUKA</name>
<dbReference type="EMBL" id="HBIB01019657">
    <property type="protein sequence ID" value="CAE0250523.1"/>
    <property type="molecule type" value="Transcribed_RNA"/>
</dbReference>
<protein>
    <submittedName>
        <fullName evidence="3">Uncharacterized protein</fullName>
    </submittedName>
</protein>
<accession>A0A7S3D9R0</accession>
<reference evidence="3" key="1">
    <citation type="submission" date="2021-01" db="EMBL/GenBank/DDBJ databases">
        <authorList>
            <person name="Corre E."/>
            <person name="Pelletier E."/>
            <person name="Niang G."/>
            <person name="Scheremetjew M."/>
            <person name="Finn R."/>
            <person name="Kale V."/>
            <person name="Holt S."/>
            <person name="Cochrane G."/>
            <person name="Meng A."/>
            <person name="Brown T."/>
            <person name="Cohen L."/>
        </authorList>
    </citation>
    <scope>NUCLEOTIDE SEQUENCE</scope>
    <source>
        <strain evidence="3">NIES-2562</strain>
    </source>
</reference>
<gene>
    <name evidence="2" type="ORF">PBIL07802_LOCUS12723</name>
    <name evidence="3" type="ORF">PBIL07802_LOCUS12724</name>
</gene>